<accession>A0A841SV20</accession>
<dbReference type="AlphaFoldDB" id="A0A841SV20"/>
<comment type="caution">
    <text evidence="1">The sequence shown here is derived from an EMBL/GenBank/DDBJ whole genome shotgun (WGS) entry which is preliminary data.</text>
</comment>
<protein>
    <recommendedName>
        <fullName evidence="3">N-acetyltransferase domain-containing protein</fullName>
    </recommendedName>
</protein>
<proteinExistence type="predicted"/>
<organism evidence="1 2">
    <name type="scientific">Cohnella thailandensis</name>
    <dbReference type="NCBI Taxonomy" id="557557"/>
    <lineage>
        <taxon>Bacteria</taxon>
        <taxon>Bacillati</taxon>
        <taxon>Bacillota</taxon>
        <taxon>Bacilli</taxon>
        <taxon>Bacillales</taxon>
        <taxon>Paenibacillaceae</taxon>
        <taxon>Cohnella</taxon>
    </lineage>
</organism>
<evidence type="ECO:0000313" key="2">
    <source>
        <dbReference type="Proteomes" id="UP000535838"/>
    </source>
</evidence>
<name>A0A841SV20_9BACL</name>
<evidence type="ECO:0000313" key="1">
    <source>
        <dbReference type="EMBL" id="MBB6634839.1"/>
    </source>
</evidence>
<reference evidence="1 2" key="1">
    <citation type="submission" date="2020-08" db="EMBL/GenBank/DDBJ databases">
        <title>Cohnella phylogeny.</title>
        <authorList>
            <person name="Dunlap C."/>
        </authorList>
    </citation>
    <scope>NUCLEOTIDE SEQUENCE [LARGE SCALE GENOMIC DNA]</scope>
    <source>
        <strain evidence="1 2">DSM 25241</strain>
    </source>
</reference>
<dbReference type="EMBL" id="JACJVQ010000008">
    <property type="protein sequence ID" value="MBB6634839.1"/>
    <property type="molecule type" value="Genomic_DNA"/>
</dbReference>
<sequence length="168" mass="19158">MVTFEICSSIGQWSRFSEFYLEHRNGIIPGYQVKHALTDIKNVMRKGRAAILVNGKNEVIGIGGFTLGMEENGFENKEIAVLINSYFKEEYRGNRTFIRGLQVLAEQIKDASSEAVEVRLPTFAHNGYTNRLYGKFAGRIETKNTPYGEFHIYSASFEAFSQFCSRFK</sequence>
<dbReference type="RefSeq" id="WP_185120072.1">
    <property type="nucleotide sequence ID" value="NZ_JACJVQ010000008.1"/>
</dbReference>
<evidence type="ECO:0008006" key="3">
    <source>
        <dbReference type="Google" id="ProtNLM"/>
    </source>
</evidence>
<dbReference type="Proteomes" id="UP000535838">
    <property type="component" value="Unassembled WGS sequence"/>
</dbReference>
<keyword evidence="2" id="KW-1185">Reference proteome</keyword>
<gene>
    <name evidence="1" type="ORF">H7B67_12030</name>
</gene>